<dbReference type="Gene3D" id="3.10.350.10">
    <property type="entry name" value="LysM domain"/>
    <property type="match status" value="1"/>
</dbReference>
<dbReference type="InterPro" id="IPR053214">
    <property type="entry name" value="LysM12-like"/>
</dbReference>
<keyword evidence="7" id="KW-1185">Reference proteome</keyword>
<dbReference type="Pfam" id="PF25139">
    <property type="entry name" value="LysM14_C"/>
    <property type="match status" value="1"/>
</dbReference>
<evidence type="ECO:0000313" key="7">
    <source>
        <dbReference type="Proteomes" id="UP001148299"/>
    </source>
</evidence>
<dbReference type="InterPro" id="IPR057277">
    <property type="entry name" value="LysM_C"/>
</dbReference>
<feature type="compositionally biased region" description="Low complexity" evidence="3">
    <location>
        <begin position="186"/>
        <end position="200"/>
    </location>
</feature>
<gene>
    <name evidence="6" type="ORF">N7541_007032</name>
</gene>
<feature type="domain" description="LysM" evidence="5">
    <location>
        <begin position="28"/>
        <end position="76"/>
    </location>
</feature>
<evidence type="ECO:0000256" key="3">
    <source>
        <dbReference type="SAM" id="MobiDB-lite"/>
    </source>
</evidence>
<keyword evidence="2" id="KW-0843">Virulence</keyword>
<dbReference type="AlphaFoldDB" id="A0A9W9QXU7"/>
<evidence type="ECO:0000256" key="4">
    <source>
        <dbReference type="SAM" id="SignalP"/>
    </source>
</evidence>
<dbReference type="Proteomes" id="UP001148299">
    <property type="component" value="Unassembled WGS sequence"/>
</dbReference>
<dbReference type="PANTHER" id="PTHR47700:SF2">
    <property type="entry name" value="CHITINASE"/>
    <property type="match status" value="1"/>
</dbReference>
<dbReference type="EMBL" id="JAPZBR010000006">
    <property type="protein sequence ID" value="KAJ5349305.1"/>
    <property type="molecule type" value="Genomic_DNA"/>
</dbReference>
<organism evidence="6 7">
    <name type="scientific">Penicillium brevicompactum</name>
    <dbReference type="NCBI Taxonomy" id="5074"/>
    <lineage>
        <taxon>Eukaryota</taxon>
        <taxon>Fungi</taxon>
        <taxon>Dikarya</taxon>
        <taxon>Ascomycota</taxon>
        <taxon>Pezizomycotina</taxon>
        <taxon>Eurotiomycetes</taxon>
        <taxon>Eurotiomycetidae</taxon>
        <taxon>Eurotiales</taxon>
        <taxon>Aspergillaceae</taxon>
        <taxon>Penicillium</taxon>
    </lineage>
</organism>
<dbReference type="InterPro" id="IPR036779">
    <property type="entry name" value="LysM_dom_sf"/>
</dbReference>
<evidence type="ECO:0000313" key="6">
    <source>
        <dbReference type="EMBL" id="KAJ5349305.1"/>
    </source>
</evidence>
<dbReference type="InterPro" id="IPR018392">
    <property type="entry name" value="LysM"/>
</dbReference>
<dbReference type="InterPro" id="IPR036861">
    <property type="entry name" value="Endochitinase-like_sf"/>
</dbReference>
<dbReference type="CDD" id="cd00118">
    <property type="entry name" value="LysM"/>
    <property type="match status" value="1"/>
</dbReference>
<comment type="caution">
    <text evidence="6">The sequence shown here is derived from an EMBL/GenBank/DDBJ whole genome shotgun (WGS) entry which is preliminary data.</text>
</comment>
<evidence type="ECO:0000259" key="5">
    <source>
        <dbReference type="PROSITE" id="PS51782"/>
    </source>
</evidence>
<evidence type="ECO:0000256" key="2">
    <source>
        <dbReference type="ARBA" id="ARBA00023026"/>
    </source>
</evidence>
<accession>A0A9W9QXU7</accession>
<dbReference type="SUPFAM" id="SSF57016">
    <property type="entry name" value="Plant lectins/antimicrobial peptides"/>
    <property type="match status" value="1"/>
</dbReference>
<reference evidence="6" key="2">
    <citation type="journal article" date="2023" name="IMA Fungus">
        <title>Comparative genomic study of the Penicillium genus elucidates a diverse pangenome and 15 lateral gene transfer events.</title>
        <authorList>
            <person name="Petersen C."/>
            <person name="Sorensen T."/>
            <person name="Nielsen M.R."/>
            <person name="Sondergaard T.E."/>
            <person name="Sorensen J.L."/>
            <person name="Fitzpatrick D.A."/>
            <person name="Frisvad J.C."/>
            <person name="Nielsen K.L."/>
        </authorList>
    </citation>
    <scope>NUCLEOTIDE SEQUENCE</scope>
    <source>
        <strain evidence="6">IBT 35675</strain>
    </source>
</reference>
<feature type="signal peptide" evidence="4">
    <location>
        <begin position="1"/>
        <end position="18"/>
    </location>
</feature>
<reference evidence="6" key="1">
    <citation type="submission" date="2022-12" db="EMBL/GenBank/DDBJ databases">
        <authorList>
            <person name="Petersen C."/>
        </authorList>
    </citation>
    <scope>NUCLEOTIDE SEQUENCE</scope>
    <source>
        <strain evidence="6">IBT 35675</strain>
    </source>
</reference>
<proteinExistence type="predicted"/>
<dbReference type="Gene3D" id="3.30.60.10">
    <property type="entry name" value="Endochitinase-like"/>
    <property type="match status" value="1"/>
</dbReference>
<keyword evidence="4" id="KW-0732">Signal</keyword>
<dbReference type="CDD" id="cd00035">
    <property type="entry name" value="ChtBD1"/>
    <property type="match status" value="1"/>
</dbReference>
<keyword evidence="1" id="KW-0147">Chitin-binding</keyword>
<dbReference type="PANTHER" id="PTHR47700">
    <property type="entry name" value="V CHITINASE, PUTATIVE (AFU_ORTHOLOGUE AFUA_6G13720)-RELATED"/>
    <property type="match status" value="1"/>
</dbReference>
<protein>
    <recommendedName>
        <fullName evidence="5">LysM domain-containing protein</fullName>
    </recommendedName>
</protein>
<dbReference type="GO" id="GO:0008061">
    <property type="term" value="F:chitin binding"/>
    <property type="evidence" value="ECO:0007669"/>
    <property type="project" value="UniProtKB-KW"/>
</dbReference>
<feature type="chain" id="PRO_5040966809" description="LysM domain-containing protein" evidence="4">
    <location>
        <begin position="19"/>
        <end position="351"/>
    </location>
</feature>
<sequence length="351" mass="37989">MINLQFFALGVILASAAAVPTPTDGFCASYIIQGYDTCALIAQAHGITEADIEAFNVNTWAWLGCNQLYQGDFICLSAGNPPMPMALPNAVCGPQVPGTVRPSNWADLGTMNPCSDNRCCATWGQCGTGADYCDIKARKPPAGVTATVSAATEVEPQAPTAQAKNAAATTEAKSAETKADAKTTSKKTSTTKSATSTSSKDNPKPTADAEWIGPLEADGSYNEPWEVTWYSEKDCTGDYYHLSGYNGEVEKGKKLPCQSISDTINTDYTETNVTCKWWTRGGMSWAPCKEGTMKSPKSWVLKHAFCTVYSLYNCDCFDHYANLYTSDGCHNKDKFDTPKFESFQCEHVRGD</sequence>
<feature type="compositionally biased region" description="Basic and acidic residues" evidence="3">
    <location>
        <begin position="173"/>
        <end position="183"/>
    </location>
</feature>
<dbReference type="SMART" id="SM00257">
    <property type="entry name" value="LysM"/>
    <property type="match status" value="1"/>
</dbReference>
<evidence type="ECO:0000256" key="1">
    <source>
        <dbReference type="ARBA" id="ARBA00022669"/>
    </source>
</evidence>
<feature type="region of interest" description="Disordered" evidence="3">
    <location>
        <begin position="153"/>
        <end position="217"/>
    </location>
</feature>
<feature type="compositionally biased region" description="Low complexity" evidence="3">
    <location>
        <begin position="156"/>
        <end position="172"/>
    </location>
</feature>
<dbReference type="SUPFAM" id="SSF54106">
    <property type="entry name" value="LysM domain"/>
    <property type="match status" value="1"/>
</dbReference>
<dbReference type="PROSITE" id="PS51782">
    <property type="entry name" value="LYSM"/>
    <property type="match status" value="1"/>
</dbReference>
<name>A0A9W9QXU7_PENBR</name>